<organism evidence="4 5">
    <name type="scientific">Cohnella endophytica</name>
    <dbReference type="NCBI Taxonomy" id="2419778"/>
    <lineage>
        <taxon>Bacteria</taxon>
        <taxon>Bacillati</taxon>
        <taxon>Bacillota</taxon>
        <taxon>Bacilli</taxon>
        <taxon>Bacillales</taxon>
        <taxon>Paenibacillaceae</taxon>
        <taxon>Cohnella</taxon>
    </lineage>
</organism>
<evidence type="ECO:0000313" key="4">
    <source>
        <dbReference type="EMBL" id="RKP57218.1"/>
    </source>
</evidence>
<comment type="caution">
    <text evidence="4">The sequence shown here is derived from an EMBL/GenBank/DDBJ whole genome shotgun (WGS) entry which is preliminary data.</text>
</comment>
<comment type="subcellular location">
    <subcellularLocation>
        <location evidence="1">Cell surface</location>
    </subcellularLocation>
</comment>
<dbReference type="GO" id="GO:0009986">
    <property type="term" value="C:cell surface"/>
    <property type="evidence" value="ECO:0007669"/>
    <property type="project" value="UniProtKB-SubCell"/>
</dbReference>
<gene>
    <name evidence="4" type="ORF">D7Z26_04335</name>
</gene>
<accession>A0A494YA64</accession>
<evidence type="ECO:0000256" key="3">
    <source>
        <dbReference type="SAM" id="Phobius"/>
    </source>
</evidence>
<keyword evidence="3" id="KW-0812">Transmembrane</keyword>
<feature type="transmembrane region" description="Helical" evidence="3">
    <location>
        <begin position="22"/>
        <end position="43"/>
    </location>
</feature>
<dbReference type="InterPro" id="IPR012902">
    <property type="entry name" value="N_methyl_site"/>
</dbReference>
<dbReference type="GO" id="GO:0030420">
    <property type="term" value="P:establishment of competence for transformation"/>
    <property type="evidence" value="ECO:0007669"/>
    <property type="project" value="UniProtKB-KW"/>
</dbReference>
<protein>
    <submittedName>
        <fullName evidence="4">Type II secretion system protein</fullName>
    </submittedName>
</protein>
<dbReference type="EMBL" id="RBZM01000002">
    <property type="protein sequence ID" value="RKP57218.1"/>
    <property type="molecule type" value="Genomic_DNA"/>
</dbReference>
<evidence type="ECO:0000256" key="2">
    <source>
        <dbReference type="ARBA" id="ARBA00023287"/>
    </source>
</evidence>
<dbReference type="OrthoDB" id="2456766at2"/>
<proteinExistence type="predicted"/>
<reference evidence="4 5" key="1">
    <citation type="submission" date="2018-10" db="EMBL/GenBank/DDBJ databases">
        <title>Cohnella sp. M2MS4P-1, whole genome shotgun sequence.</title>
        <authorList>
            <person name="Tuo L."/>
        </authorList>
    </citation>
    <scope>NUCLEOTIDE SEQUENCE [LARGE SCALE GENOMIC DNA]</scope>
    <source>
        <strain evidence="4 5">M2MS4P-1</strain>
    </source>
</reference>
<evidence type="ECO:0000256" key="1">
    <source>
        <dbReference type="ARBA" id="ARBA00004241"/>
    </source>
</evidence>
<keyword evidence="2" id="KW-0178">Competence</keyword>
<name>A0A494YA64_9BACL</name>
<dbReference type="Proteomes" id="UP000282076">
    <property type="component" value="Unassembled WGS sequence"/>
</dbReference>
<dbReference type="RefSeq" id="WP_120974833.1">
    <property type="nucleotide sequence ID" value="NZ_RBZM01000002.1"/>
</dbReference>
<dbReference type="AlphaFoldDB" id="A0A494YA64"/>
<evidence type="ECO:0000313" key="5">
    <source>
        <dbReference type="Proteomes" id="UP000282076"/>
    </source>
</evidence>
<dbReference type="Pfam" id="PF07963">
    <property type="entry name" value="N_methyl"/>
    <property type="match status" value="1"/>
</dbReference>
<keyword evidence="3" id="KW-1133">Transmembrane helix</keyword>
<sequence length="200" mass="21895">MFRRVRAAFGIRDEEGFTLLEILGAITILSVASLAMTGFFVNAMSHAKGNQNKTVVVNLARNALAFVEKQDFEQFKGYFSKHPSLTTMGCNKNGEGANSVTCIGKTDSVEATDSAALFNRIPYLLDVLSPSVNGRDYMLEVELETGMFPASDAADNVDLTKYLIPIKVVAASKETNGNKRDRTEVEGYISNEKIRKPIEG</sequence>
<keyword evidence="3" id="KW-0472">Membrane</keyword>
<dbReference type="PROSITE" id="PS00409">
    <property type="entry name" value="PROKAR_NTER_METHYL"/>
    <property type="match status" value="1"/>
</dbReference>
<keyword evidence="5" id="KW-1185">Reference proteome</keyword>